<dbReference type="STRING" id="486041.B0CT35"/>
<name>B0CT35_LACBS</name>
<dbReference type="KEGG" id="lbc:LACBIDRAFT_321498"/>
<dbReference type="AlphaFoldDB" id="B0CT35"/>
<dbReference type="OrthoDB" id="1431934at2759"/>
<organism evidence="3">
    <name type="scientific">Laccaria bicolor (strain S238N-H82 / ATCC MYA-4686)</name>
    <name type="common">Bicoloured deceiver</name>
    <name type="synonym">Laccaria laccata var. bicolor</name>
    <dbReference type="NCBI Taxonomy" id="486041"/>
    <lineage>
        <taxon>Eukaryota</taxon>
        <taxon>Fungi</taxon>
        <taxon>Dikarya</taxon>
        <taxon>Basidiomycota</taxon>
        <taxon>Agaricomycotina</taxon>
        <taxon>Agaricomycetes</taxon>
        <taxon>Agaricomycetidae</taxon>
        <taxon>Agaricales</taxon>
        <taxon>Agaricineae</taxon>
        <taxon>Hydnangiaceae</taxon>
        <taxon>Laccaria</taxon>
    </lineage>
</organism>
<feature type="region of interest" description="Disordered" evidence="1">
    <location>
        <begin position="38"/>
        <end position="57"/>
    </location>
</feature>
<sequence>MAATVLLERDAGILTSNVLKCHVLAPVRQDNLRVARQATKKSPFSAEPSNPEHDSTALETTIPTTVTMVALASTPSSKDNTTENDAVTVTRSRHVVISHWVGNPNQHDIDTTQKLEHNIPGAPNVMNATIVPDVHLNQRGEQGFPRGGGHGGLSRRGHGRAQRRRNPVKAKQKAREEQEEVARKFRAEQEKAEQKVKEEQEEAAQKIRVEQAEAEQRAKEEEQEAALKAREEQEEAARKAKEERKEVAQKAKEERMEAAQKAKEDLVTCGAGIDIRGVIGSFDLCRILVKRLLRNAKPDEVVGIFSQQGMDPKDFFLLEMKPNGGHTEATVLARAEQGEVITLALDGIKFRDERLRFEVSVNASLDSMGSSGDNCKTLTITWKVPTTSIIATYTSIGLARVMAKALDGQICNRCKVRAVMDQPSRGLRHNLAASIELMNLLPNVPLADVEKFSGTCTLQVVSSLTYDPQEFTAFLRNYLENCPGVVSQSFISMPSLSNKRDDTLRVKVWFHTWEAAKSVSDTLDKTKLRHDYPFLETLLPKALQYVINIPCMQYDSQSKLWNSLMEGRENGKAGLHKKSGSWKVPIVRPTVPLSGRPFVRPFGAPLCLNTTLCCFDHLHTYVFHGFDMCFNHCDGSRGQLHHFCQALTVQAAARSFLTMPSQSHPS</sequence>
<dbReference type="EMBL" id="DS547092">
    <property type="protein sequence ID" value="EDR13869.1"/>
    <property type="molecule type" value="Genomic_DNA"/>
</dbReference>
<keyword evidence="3" id="KW-1185">Reference proteome</keyword>
<feature type="region of interest" description="Disordered" evidence="1">
    <location>
        <begin position="138"/>
        <end position="185"/>
    </location>
</feature>
<gene>
    <name evidence="2" type="ORF">LACBIDRAFT_321498</name>
</gene>
<evidence type="ECO:0000313" key="2">
    <source>
        <dbReference type="EMBL" id="EDR13869.1"/>
    </source>
</evidence>
<proteinExistence type="predicted"/>
<evidence type="ECO:0000256" key="1">
    <source>
        <dbReference type="SAM" id="MobiDB-lite"/>
    </source>
</evidence>
<dbReference type="HOGENOM" id="CLU_412225_0_0_1"/>
<reference evidence="2 3" key="1">
    <citation type="journal article" date="2008" name="Nature">
        <title>The genome of Laccaria bicolor provides insights into mycorrhizal symbiosis.</title>
        <authorList>
            <person name="Martin F."/>
            <person name="Aerts A."/>
            <person name="Ahren D."/>
            <person name="Brun A."/>
            <person name="Danchin E.G.J."/>
            <person name="Duchaussoy F."/>
            <person name="Gibon J."/>
            <person name="Kohler A."/>
            <person name="Lindquist E."/>
            <person name="Pereda V."/>
            <person name="Salamov A."/>
            <person name="Shapiro H.J."/>
            <person name="Wuyts J."/>
            <person name="Blaudez D."/>
            <person name="Buee M."/>
            <person name="Brokstein P."/>
            <person name="Canbaeck B."/>
            <person name="Cohen D."/>
            <person name="Courty P.E."/>
            <person name="Coutinho P.M."/>
            <person name="Delaruelle C."/>
            <person name="Detter J.C."/>
            <person name="Deveau A."/>
            <person name="DiFazio S."/>
            <person name="Duplessis S."/>
            <person name="Fraissinet-Tachet L."/>
            <person name="Lucic E."/>
            <person name="Frey-Klett P."/>
            <person name="Fourrey C."/>
            <person name="Feussner I."/>
            <person name="Gay G."/>
            <person name="Grimwood J."/>
            <person name="Hoegger P.J."/>
            <person name="Jain P."/>
            <person name="Kilaru S."/>
            <person name="Labbe J."/>
            <person name="Lin Y.C."/>
            <person name="Legue V."/>
            <person name="Le Tacon F."/>
            <person name="Marmeisse R."/>
            <person name="Melayah D."/>
            <person name="Montanini B."/>
            <person name="Muratet M."/>
            <person name="Nehls U."/>
            <person name="Niculita-Hirzel H."/>
            <person name="Oudot-Le Secq M.P."/>
            <person name="Peter M."/>
            <person name="Quesneville H."/>
            <person name="Rajashekar B."/>
            <person name="Reich M."/>
            <person name="Rouhier N."/>
            <person name="Schmutz J."/>
            <person name="Yin T."/>
            <person name="Chalot M."/>
            <person name="Henrissat B."/>
            <person name="Kuees U."/>
            <person name="Lucas S."/>
            <person name="Van de Peer Y."/>
            <person name="Podila G.K."/>
            <person name="Polle A."/>
            <person name="Pukkila P.J."/>
            <person name="Richardson P.M."/>
            <person name="Rouze P."/>
            <person name="Sanders I.R."/>
            <person name="Stajich J.E."/>
            <person name="Tunlid A."/>
            <person name="Tuskan G."/>
            <person name="Grigoriev I.V."/>
        </authorList>
    </citation>
    <scope>NUCLEOTIDE SEQUENCE [LARGE SCALE GENOMIC DNA]</scope>
    <source>
        <strain evidence="3">S238N-H82 / ATCC MYA-4686</strain>
    </source>
</reference>
<accession>B0CT35</accession>
<dbReference type="GeneID" id="6070323"/>
<evidence type="ECO:0000313" key="3">
    <source>
        <dbReference type="Proteomes" id="UP000001194"/>
    </source>
</evidence>
<dbReference type="RefSeq" id="XP_001874428.1">
    <property type="nucleotide sequence ID" value="XM_001874393.1"/>
</dbReference>
<feature type="compositionally biased region" description="Basic and acidic residues" evidence="1">
    <location>
        <begin position="173"/>
        <end position="185"/>
    </location>
</feature>
<dbReference type="InParanoid" id="B0CT35"/>
<dbReference type="Proteomes" id="UP000001194">
    <property type="component" value="Unassembled WGS sequence"/>
</dbReference>
<protein>
    <submittedName>
        <fullName evidence="2">Predicted protein</fullName>
    </submittedName>
</protein>
<feature type="region of interest" description="Disordered" evidence="1">
    <location>
        <begin position="209"/>
        <end position="252"/>
    </location>
</feature>
<feature type="compositionally biased region" description="Basic residues" evidence="1">
    <location>
        <begin position="153"/>
        <end position="172"/>
    </location>
</feature>